<feature type="active site" description="Proton donor" evidence="7">
    <location>
        <position position="346"/>
    </location>
</feature>
<feature type="domain" description="Orn/DAP/Arg decarboxylase 2 C-terminal" evidence="9">
    <location>
        <begin position="29"/>
        <end position="373"/>
    </location>
</feature>
<comment type="function">
    <text evidence="5">Specifically catalyzes the decarboxylation of meso-diaminopimelate (meso-DAP) to L-lysine.</text>
</comment>
<dbReference type="UniPathway" id="UPA00034">
    <property type="reaction ID" value="UER00027"/>
</dbReference>
<protein>
    <recommendedName>
        <fullName evidence="5 6">Diaminopimelate decarboxylase</fullName>
        <shortName evidence="5">DAP decarboxylase</shortName>
        <shortName evidence="5">DAPDC</shortName>
        <ecNumber evidence="5 6">4.1.1.20</ecNumber>
    </recommendedName>
</protein>
<evidence type="ECO:0000256" key="5">
    <source>
        <dbReference type="HAMAP-Rule" id="MF_02120"/>
    </source>
</evidence>
<comment type="similarity">
    <text evidence="5">Belongs to the Orn/Lys/Arg decarboxylase class-II family. LysA subfamily.</text>
</comment>
<dbReference type="GO" id="GO:0030170">
    <property type="term" value="F:pyridoxal phosphate binding"/>
    <property type="evidence" value="ECO:0007669"/>
    <property type="project" value="UniProtKB-UniRule"/>
</dbReference>
<dbReference type="EMBL" id="LGVV01000046">
    <property type="protein sequence ID" value="KNX40594.1"/>
    <property type="molecule type" value="Genomic_DNA"/>
</dbReference>
<comment type="pathway">
    <text evidence="5 8">Amino-acid biosynthesis; L-lysine biosynthesis via DAP pathway; L-lysine from DL-2,6-diaminopimelate: step 1/1.</text>
</comment>
<comment type="subunit">
    <text evidence="5">Homodimer.</text>
</comment>
<dbReference type="InterPro" id="IPR022644">
    <property type="entry name" value="De-COase2_N"/>
</dbReference>
<feature type="domain" description="Orn/DAP/Arg decarboxylase 2 N-terminal" evidence="10">
    <location>
        <begin position="35"/>
        <end position="281"/>
    </location>
</feature>
<dbReference type="InterPro" id="IPR029066">
    <property type="entry name" value="PLP-binding_barrel"/>
</dbReference>
<evidence type="ECO:0000256" key="6">
    <source>
        <dbReference type="NCBIfam" id="TIGR01048"/>
    </source>
</evidence>
<dbReference type="NCBIfam" id="TIGR01048">
    <property type="entry name" value="lysA"/>
    <property type="match status" value="1"/>
</dbReference>
<keyword evidence="3 5" id="KW-0663">Pyridoxal phosphate</keyword>
<evidence type="ECO:0000313" key="11">
    <source>
        <dbReference type="EMBL" id="KNX40594.1"/>
    </source>
</evidence>
<dbReference type="CDD" id="cd06828">
    <property type="entry name" value="PLPDE_III_DapDC"/>
    <property type="match status" value="1"/>
</dbReference>
<evidence type="ECO:0000256" key="7">
    <source>
        <dbReference type="PIRSR" id="PIRSR600183-50"/>
    </source>
</evidence>
<feature type="binding site" evidence="5">
    <location>
        <position position="347"/>
    </location>
    <ligand>
        <name>substrate</name>
    </ligand>
</feature>
<evidence type="ECO:0000256" key="8">
    <source>
        <dbReference type="RuleBase" id="RU003738"/>
    </source>
</evidence>
<dbReference type="OrthoDB" id="9802241at2"/>
<dbReference type="PANTHER" id="PTHR43727">
    <property type="entry name" value="DIAMINOPIMELATE DECARBOXYLASE"/>
    <property type="match status" value="1"/>
</dbReference>
<dbReference type="PATRIC" id="fig|74031.6.peg.2886"/>
<evidence type="ECO:0000256" key="1">
    <source>
        <dbReference type="ARBA" id="ARBA00001933"/>
    </source>
</evidence>
<dbReference type="SUPFAM" id="SSF51419">
    <property type="entry name" value="PLP-binding barrel"/>
    <property type="match status" value="1"/>
</dbReference>
<proteinExistence type="inferred from homology"/>
<dbReference type="InterPro" id="IPR000183">
    <property type="entry name" value="Orn/DAP/Arg_de-COase"/>
</dbReference>
<dbReference type="Gene3D" id="2.40.37.10">
    <property type="entry name" value="Lyase, Ornithine Decarboxylase, Chain A, domain 1"/>
    <property type="match status" value="1"/>
</dbReference>
<dbReference type="PROSITE" id="PS00879">
    <property type="entry name" value="ODR_DC_2_2"/>
    <property type="match status" value="1"/>
</dbReference>
<dbReference type="GO" id="GO:0009089">
    <property type="term" value="P:lysine biosynthetic process via diaminopimelate"/>
    <property type="evidence" value="ECO:0007669"/>
    <property type="project" value="UniProtKB-UniRule"/>
</dbReference>
<dbReference type="STRING" id="74031.SAMN04488077_1056"/>
<accession>A0A0L6CS53</accession>
<evidence type="ECO:0000256" key="3">
    <source>
        <dbReference type="ARBA" id="ARBA00022898"/>
    </source>
</evidence>
<feature type="binding site" evidence="5">
    <location>
        <position position="239"/>
    </location>
    <ligand>
        <name>pyridoxal 5'-phosphate</name>
        <dbReference type="ChEBI" id="CHEBI:597326"/>
    </ligand>
</feature>
<dbReference type="InterPro" id="IPR022657">
    <property type="entry name" value="De-COase2_CS"/>
</dbReference>
<organism evidence="11 12">
    <name type="scientific">Roseovarius tolerans</name>
    <dbReference type="NCBI Taxonomy" id="74031"/>
    <lineage>
        <taxon>Bacteria</taxon>
        <taxon>Pseudomonadati</taxon>
        <taxon>Pseudomonadota</taxon>
        <taxon>Alphaproteobacteria</taxon>
        <taxon>Rhodobacterales</taxon>
        <taxon>Roseobacteraceae</taxon>
        <taxon>Roseovarius</taxon>
    </lineage>
</organism>
<dbReference type="EC" id="4.1.1.20" evidence="5 6"/>
<keyword evidence="5 8" id="KW-0457">Lysine biosynthesis</keyword>
<dbReference type="Proteomes" id="UP000037046">
    <property type="component" value="Unassembled WGS sequence"/>
</dbReference>
<evidence type="ECO:0000256" key="2">
    <source>
        <dbReference type="ARBA" id="ARBA00022793"/>
    </source>
</evidence>
<evidence type="ECO:0000313" key="12">
    <source>
        <dbReference type="Proteomes" id="UP000037046"/>
    </source>
</evidence>
<dbReference type="AlphaFoldDB" id="A0A0L6CS53"/>
<dbReference type="FunFam" id="3.20.20.10:FF:000003">
    <property type="entry name" value="Diaminopimelate decarboxylase"/>
    <property type="match status" value="1"/>
</dbReference>
<feature type="binding site" evidence="5">
    <location>
        <position position="314"/>
    </location>
    <ligand>
        <name>substrate</name>
    </ligand>
</feature>
<dbReference type="SUPFAM" id="SSF50621">
    <property type="entry name" value="Alanine racemase C-terminal domain-like"/>
    <property type="match status" value="1"/>
</dbReference>
<dbReference type="Pfam" id="PF02784">
    <property type="entry name" value="Orn_Arg_deC_N"/>
    <property type="match status" value="1"/>
</dbReference>
<keyword evidence="12" id="KW-1185">Reference proteome</keyword>
<feature type="binding site" evidence="5">
    <location>
        <position position="278"/>
    </location>
    <ligand>
        <name>substrate</name>
    </ligand>
</feature>
<keyword evidence="4 5" id="KW-0456">Lyase</keyword>
<dbReference type="GO" id="GO:0008836">
    <property type="term" value="F:diaminopimelate decarboxylase activity"/>
    <property type="evidence" value="ECO:0007669"/>
    <property type="project" value="UniProtKB-UniRule"/>
</dbReference>
<sequence>MDHFLYRDGVLHAEDVPLAEIARAVGTPFYCYSTATLTRHFRLFDEALDGMEHLVCYAMKAASNQAILRTLAGLGAGMDVVSGGEYMRARAAGVPGERIVFSGVGKTRDEMRLALEGGIRQFNVESEPEMRALSEVAASLGVVAPITVRVNPDVDAKTHAKIATGKSENKFGIPISRASAVYAEAAALPGLEVIGIDVHIGSQLTELEPFRQAYQKVADLTEELRAEGHDIRRLDLGGGLGIPYTRSNEAPPLPTEYGALIRETLGHLGCEIEIEPGRLVAGNAGILVSEVIYVKEGEGRDFLILDAAMNDLIRPAMYDAHHDIVPVVEPAPGVEQTPYDVVGPVCESGDTFARGRMLPPLAEGELVAFRSAGAYGAVMSSEYNTRPLIPEVLVNGREFAVIRARPTFDEMINRDTIPEWL</sequence>
<evidence type="ECO:0000259" key="10">
    <source>
        <dbReference type="Pfam" id="PF02784"/>
    </source>
</evidence>
<dbReference type="Gene3D" id="3.20.20.10">
    <property type="entry name" value="Alanine racemase"/>
    <property type="match status" value="1"/>
</dbReference>
<dbReference type="HAMAP" id="MF_02120">
    <property type="entry name" value="LysA"/>
    <property type="match status" value="1"/>
</dbReference>
<dbReference type="PRINTS" id="PR01179">
    <property type="entry name" value="ODADCRBXLASE"/>
</dbReference>
<feature type="binding site" evidence="5">
    <location>
        <begin position="275"/>
        <end position="278"/>
    </location>
    <ligand>
        <name>pyridoxal 5'-phosphate</name>
        <dbReference type="ChEBI" id="CHEBI:597326"/>
    </ligand>
</feature>
<feature type="modified residue" description="N6-(pyridoxal phosphate)lysine" evidence="5 7">
    <location>
        <position position="60"/>
    </location>
</feature>
<evidence type="ECO:0000256" key="4">
    <source>
        <dbReference type="ARBA" id="ARBA00023239"/>
    </source>
</evidence>
<keyword evidence="5" id="KW-0028">Amino-acid biosynthesis</keyword>
<evidence type="ECO:0000259" key="9">
    <source>
        <dbReference type="Pfam" id="PF00278"/>
    </source>
</evidence>
<gene>
    <name evidence="5 11" type="primary">lysA</name>
    <name evidence="11" type="ORF">ROTO_28350</name>
</gene>
<name>A0A0L6CS53_9RHOB</name>
<feature type="binding site" evidence="5">
    <location>
        <position position="318"/>
    </location>
    <ligand>
        <name>substrate</name>
    </ligand>
</feature>
<keyword evidence="2 5" id="KW-0210">Decarboxylase</keyword>
<dbReference type="InterPro" id="IPR022643">
    <property type="entry name" value="De-COase2_C"/>
</dbReference>
<dbReference type="Pfam" id="PF00278">
    <property type="entry name" value="Orn_DAP_Arg_deC"/>
    <property type="match status" value="1"/>
</dbReference>
<feature type="binding site" evidence="5">
    <location>
        <position position="375"/>
    </location>
    <ligand>
        <name>substrate</name>
    </ligand>
</feature>
<dbReference type="InterPro" id="IPR002986">
    <property type="entry name" value="DAP_deCOOHase_LysA"/>
</dbReference>
<dbReference type="RefSeq" id="WP_050663686.1">
    <property type="nucleotide sequence ID" value="NZ_CP118494.1"/>
</dbReference>
<dbReference type="PANTHER" id="PTHR43727:SF2">
    <property type="entry name" value="GROUP IV DECARBOXYLASE"/>
    <property type="match status" value="1"/>
</dbReference>
<comment type="cofactor">
    <cofactor evidence="1 5 7 8">
        <name>pyridoxal 5'-phosphate</name>
        <dbReference type="ChEBI" id="CHEBI:597326"/>
    </cofactor>
</comment>
<dbReference type="PRINTS" id="PR01181">
    <property type="entry name" value="DAPDCRBXLASE"/>
</dbReference>
<reference evidence="12" key="1">
    <citation type="submission" date="2015-07" db="EMBL/GenBank/DDBJ databases">
        <title>Draft Genome Sequence of Roseovarius tolerans EL-164, a producer of N-Acylated Alanine Methyl Esters (NAMEs).</title>
        <authorList>
            <person name="Voget S."/>
            <person name="Bruns H."/>
            <person name="Wagner-Doebler I."/>
            <person name="Schulz S."/>
            <person name="Daniel R."/>
        </authorList>
    </citation>
    <scope>NUCLEOTIDE SEQUENCE [LARGE SCALE GENOMIC DNA]</scope>
    <source>
        <strain evidence="12">EL-164</strain>
    </source>
</reference>
<comment type="caution">
    <text evidence="11">The sequence shown here is derived from an EMBL/GenBank/DDBJ whole genome shotgun (WGS) entry which is preliminary data.</text>
</comment>
<feature type="binding site" evidence="5">
    <location>
        <position position="375"/>
    </location>
    <ligand>
        <name>pyridoxal 5'-phosphate</name>
        <dbReference type="ChEBI" id="CHEBI:597326"/>
    </ligand>
</feature>
<dbReference type="InterPro" id="IPR009006">
    <property type="entry name" value="Ala_racemase/Decarboxylase_C"/>
</dbReference>
<comment type="catalytic activity">
    <reaction evidence="5 8">
        <text>meso-2,6-diaminopimelate + H(+) = L-lysine + CO2</text>
        <dbReference type="Rhea" id="RHEA:15101"/>
        <dbReference type="ChEBI" id="CHEBI:15378"/>
        <dbReference type="ChEBI" id="CHEBI:16526"/>
        <dbReference type="ChEBI" id="CHEBI:32551"/>
        <dbReference type="ChEBI" id="CHEBI:57791"/>
        <dbReference type="EC" id="4.1.1.20"/>
    </reaction>
</comment>